<dbReference type="PANTHER" id="PTHR43300">
    <property type="entry name" value="ACETYLTRANSFERASE"/>
    <property type="match status" value="1"/>
</dbReference>
<proteinExistence type="inferred from homology"/>
<dbReference type="GO" id="GO:0016740">
    <property type="term" value="F:transferase activity"/>
    <property type="evidence" value="ECO:0007669"/>
    <property type="project" value="UniProtKB-KW"/>
</dbReference>
<feature type="binding site" evidence="3">
    <location>
        <position position="79"/>
    </location>
    <ligand>
        <name>substrate</name>
    </ligand>
</feature>
<accession>A0A2S7DQN4</accession>
<evidence type="ECO:0000259" key="4">
    <source>
        <dbReference type="Pfam" id="PF17836"/>
    </source>
</evidence>
<dbReference type="RefSeq" id="WP_104603728.1">
    <property type="nucleotide sequence ID" value="NZ_CP082217.1"/>
</dbReference>
<dbReference type="EMBL" id="MDED01000019">
    <property type="protein sequence ID" value="PPU76143.1"/>
    <property type="molecule type" value="Genomic_DNA"/>
</dbReference>
<dbReference type="Gene3D" id="3.40.50.20">
    <property type="match status" value="1"/>
</dbReference>
<dbReference type="SUPFAM" id="SSF51161">
    <property type="entry name" value="Trimeric LpxA-like enzymes"/>
    <property type="match status" value="1"/>
</dbReference>
<dbReference type="InterPro" id="IPR041561">
    <property type="entry name" value="PglD_N"/>
</dbReference>
<dbReference type="Pfam" id="PF00132">
    <property type="entry name" value="Hexapep"/>
    <property type="match status" value="1"/>
</dbReference>
<name>A0A2S7DQN4_9XANT</name>
<feature type="domain" description="PglD N-terminal" evidence="4">
    <location>
        <begin position="12"/>
        <end position="90"/>
    </location>
</feature>
<protein>
    <submittedName>
        <fullName evidence="5">Acetyltransferase</fullName>
    </submittedName>
</protein>
<dbReference type="Proteomes" id="UP000239561">
    <property type="component" value="Unassembled WGS sequence"/>
</dbReference>
<keyword evidence="5" id="KW-0808">Transferase</keyword>
<sequence length="221" mass="23201">MTTDIPTTPSHLLIIGAGGFARDIASLAYHEDPAHGVEWDIKGFLDDRMHLQGTSRWPIVGDPATYQPVAGDIFICAIGNPAARRRYARALIEKGADFIVFHPPPSREAAVGYIGRGSVFDSRVSIGSGSRLGEFVTVLSTSIIAHEVNIGDYVQIGSFVFIGGGVVIGNEVSIHPHATIIPGIHIGDGAVVGAGAVVVKDVPAGASVFGNPARIVFQKDI</sequence>
<dbReference type="PANTHER" id="PTHR43300:SF7">
    <property type="entry name" value="UDP-N-ACETYLBACILLOSAMINE N-ACETYLTRANSFERASE"/>
    <property type="match status" value="1"/>
</dbReference>
<evidence type="ECO:0000256" key="2">
    <source>
        <dbReference type="PIRSR" id="PIRSR620019-1"/>
    </source>
</evidence>
<evidence type="ECO:0000256" key="3">
    <source>
        <dbReference type="PIRSR" id="PIRSR620019-2"/>
    </source>
</evidence>
<evidence type="ECO:0000313" key="5">
    <source>
        <dbReference type="EMBL" id="PPU76143.1"/>
    </source>
</evidence>
<dbReference type="InterPro" id="IPR011004">
    <property type="entry name" value="Trimer_LpxA-like_sf"/>
</dbReference>
<dbReference type="InterPro" id="IPR001451">
    <property type="entry name" value="Hexapep"/>
</dbReference>
<dbReference type="NCBIfam" id="TIGR03570">
    <property type="entry name" value="NeuD_NnaD"/>
    <property type="match status" value="1"/>
</dbReference>
<dbReference type="Gene3D" id="2.160.10.10">
    <property type="entry name" value="Hexapeptide repeat proteins"/>
    <property type="match status" value="1"/>
</dbReference>
<dbReference type="InterPro" id="IPR020019">
    <property type="entry name" value="AcTrfase_PglD-like"/>
</dbReference>
<feature type="site" description="Increases basicity of active site His" evidence="2">
    <location>
        <position position="147"/>
    </location>
</feature>
<evidence type="ECO:0000313" key="6">
    <source>
        <dbReference type="Proteomes" id="UP000239561"/>
    </source>
</evidence>
<comment type="caution">
    <text evidence="5">The sequence shown here is derived from an EMBL/GenBank/DDBJ whole genome shotgun (WGS) entry which is preliminary data.</text>
</comment>
<dbReference type="InterPro" id="IPR050179">
    <property type="entry name" value="Trans_hexapeptide_repeat"/>
</dbReference>
<organism evidence="5 6">
    <name type="scientific">Xanthomonas cucurbitae</name>
    <dbReference type="NCBI Taxonomy" id="56453"/>
    <lineage>
        <taxon>Bacteria</taxon>
        <taxon>Pseudomonadati</taxon>
        <taxon>Pseudomonadota</taxon>
        <taxon>Gammaproteobacteria</taxon>
        <taxon>Lysobacterales</taxon>
        <taxon>Lysobacteraceae</taxon>
        <taxon>Xanthomonas</taxon>
    </lineage>
</organism>
<dbReference type="Pfam" id="PF17836">
    <property type="entry name" value="PglD_N"/>
    <property type="match status" value="1"/>
</dbReference>
<comment type="similarity">
    <text evidence="1">Belongs to the transferase hexapeptide repeat family.</text>
</comment>
<feature type="active site" description="Proton acceptor" evidence="2">
    <location>
        <position position="146"/>
    </location>
</feature>
<dbReference type="AlphaFoldDB" id="A0A2S7DQN4"/>
<gene>
    <name evidence="5" type="ORF">XcuCFBP2542_11650</name>
</gene>
<reference evidence="5 6" key="1">
    <citation type="submission" date="2016-08" db="EMBL/GenBank/DDBJ databases">
        <authorList>
            <person name="Seilhamer J.J."/>
        </authorList>
    </citation>
    <scope>NUCLEOTIDE SEQUENCE [LARGE SCALE GENOMIC DNA]</scope>
    <source>
        <strain evidence="5 6">CFBP2542</strain>
    </source>
</reference>
<evidence type="ECO:0000256" key="1">
    <source>
        <dbReference type="ARBA" id="ARBA00007274"/>
    </source>
</evidence>